<keyword evidence="3 5" id="KW-0863">Zinc-finger</keyword>
<accession>A0A0D7B9Y1</accession>
<dbReference type="AlphaFoldDB" id="A0A0D7B9Y1"/>
<dbReference type="PANTHER" id="PTHR24379:SF127">
    <property type="entry name" value="BLOODY FINGERS-RELATED"/>
    <property type="match status" value="1"/>
</dbReference>
<evidence type="ECO:0000256" key="1">
    <source>
        <dbReference type="ARBA" id="ARBA00022723"/>
    </source>
</evidence>
<dbReference type="OrthoDB" id="3071491at2759"/>
<dbReference type="GO" id="GO:0008270">
    <property type="term" value="F:zinc ion binding"/>
    <property type="evidence" value="ECO:0007669"/>
    <property type="project" value="UniProtKB-KW"/>
</dbReference>
<keyword evidence="9" id="KW-1185">Reference proteome</keyword>
<sequence length="495" mass="53999">MPAHGTSNKTATTGKDSFKCKDCVYASETRKSDVLRHYKQVHATGKAKRDMSYICNNDNCGKEFIQRSNAETHAIIHTGEKPFTCKICKTSFVDKSPLSKPCLVANVNGTVKHSMLKTFDKAAFMRKHAAVYNKITPPVRDATEEEKQVWVVLIPVKNESVKPIERAVPKKKKAAGKASRSKKGRKEEDVESEDGCDGLEALFYEDDIEDVQSEPLISVDNTTRIVAREASPGTENEIPPQQIRAAEDIPFNNNFDIPGRTFYNDQHFNQPTSRGVYDVLSNMDHLRTGTYYPMDSFMPSEGILESRSPSPPPVSYTESFERAKIYGQPGADDIEAAMILLDFATTMNVTASSESYYGDDDVEEAAKGLLELAAGTPLPVRALDTTPVTSVGGSSLESLSSVSFEGHYDSEMVEAAMILVQLGFGSRRELGSDSRAGTPSTVVGAPSPAETQTSTIAVGSRAVSADGERYDSVCPAHCKGCENLKRDELEFAGKA</sequence>
<dbReference type="PROSITE" id="PS00028">
    <property type="entry name" value="ZINC_FINGER_C2H2_1"/>
    <property type="match status" value="1"/>
</dbReference>
<dbReference type="Gene3D" id="3.30.160.60">
    <property type="entry name" value="Classic Zinc Finger"/>
    <property type="match status" value="2"/>
</dbReference>
<protein>
    <recommendedName>
        <fullName evidence="7">C2H2-type domain-containing protein</fullName>
    </recommendedName>
</protein>
<name>A0A0D7B9Y1_9AGAR</name>
<keyword evidence="4" id="KW-0862">Zinc</keyword>
<evidence type="ECO:0000313" key="9">
    <source>
        <dbReference type="Proteomes" id="UP000054007"/>
    </source>
</evidence>
<dbReference type="InterPro" id="IPR036236">
    <property type="entry name" value="Znf_C2H2_sf"/>
</dbReference>
<dbReference type="GO" id="GO:0000977">
    <property type="term" value="F:RNA polymerase II transcription regulatory region sequence-specific DNA binding"/>
    <property type="evidence" value="ECO:0007669"/>
    <property type="project" value="TreeGrafter"/>
</dbReference>
<proteinExistence type="predicted"/>
<dbReference type="SUPFAM" id="SSF57667">
    <property type="entry name" value="beta-beta-alpha zinc fingers"/>
    <property type="match status" value="1"/>
</dbReference>
<dbReference type="PROSITE" id="PS50157">
    <property type="entry name" value="ZINC_FINGER_C2H2_2"/>
    <property type="match status" value="1"/>
</dbReference>
<dbReference type="GO" id="GO:0000981">
    <property type="term" value="F:DNA-binding transcription factor activity, RNA polymerase II-specific"/>
    <property type="evidence" value="ECO:0007669"/>
    <property type="project" value="TreeGrafter"/>
</dbReference>
<dbReference type="GO" id="GO:0005634">
    <property type="term" value="C:nucleus"/>
    <property type="evidence" value="ECO:0007669"/>
    <property type="project" value="TreeGrafter"/>
</dbReference>
<organism evidence="8 9">
    <name type="scientific">Cylindrobasidium torrendii FP15055 ss-10</name>
    <dbReference type="NCBI Taxonomy" id="1314674"/>
    <lineage>
        <taxon>Eukaryota</taxon>
        <taxon>Fungi</taxon>
        <taxon>Dikarya</taxon>
        <taxon>Basidiomycota</taxon>
        <taxon>Agaricomycotina</taxon>
        <taxon>Agaricomycetes</taxon>
        <taxon>Agaricomycetidae</taxon>
        <taxon>Agaricales</taxon>
        <taxon>Marasmiineae</taxon>
        <taxon>Physalacriaceae</taxon>
        <taxon>Cylindrobasidium</taxon>
    </lineage>
</organism>
<dbReference type="PANTHER" id="PTHR24379">
    <property type="entry name" value="KRAB AND ZINC FINGER DOMAIN-CONTAINING"/>
    <property type="match status" value="1"/>
</dbReference>
<dbReference type="InterPro" id="IPR013087">
    <property type="entry name" value="Znf_C2H2_type"/>
</dbReference>
<reference evidence="8 9" key="1">
    <citation type="journal article" date="2015" name="Fungal Genet. Biol.">
        <title>Evolution of novel wood decay mechanisms in Agaricales revealed by the genome sequences of Fistulina hepatica and Cylindrobasidium torrendii.</title>
        <authorList>
            <person name="Floudas D."/>
            <person name="Held B.W."/>
            <person name="Riley R."/>
            <person name="Nagy L.G."/>
            <person name="Koehler G."/>
            <person name="Ransdell A.S."/>
            <person name="Younus H."/>
            <person name="Chow J."/>
            <person name="Chiniquy J."/>
            <person name="Lipzen A."/>
            <person name="Tritt A."/>
            <person name="Sun H."/>
            <person name="Haridas S."/>
            <person name="LaButti K."/>
            <person name="Ohm R.A."/>
            <person name="Kues U."/>
            <person name="Blanchette R.A."/>
            <person name="Grigoriev I.V."/>
            <person name="Minto R.E."/>
            <person name="Hibbett D.S."/>
        </authorList>
    </citation>
    <scope>NUCLEOTIDE SEQUENCE [LARGE SCALE GENOMIC DNA]</scope>
    <source>
        <strain evidence="8 9">FP15055 ss-10</strain>
    </source>
</reference>
<feature type="region of interest" description="Disordered" evidence="6">
    <location>
        <begin position="165"/>
        <end position="193"/>
    </location>
</feature>
<evidence type="ECO:0000256" key="5">
    <source>
        <dbReference type="PROSITE-ProRule" id="PRU00042"/>
    </source>
</evidence>
<feature type="domain" description="C2H2-type" evidence="7">
    <location>
        <begin position="53"/>
        <end position="82"/>
    </location>
</feature>
<evidence type="ECO:0000259" key="7">
    <source>
        <dbReference type="PROSITE" id="PS50157"/>
    </source>
</evidence>
<evidence type="ECO:0000256" key="3">
    <source>
        <dbReference type="ARBA" id="ARBA00022771"/>
    </source>
</evidence>
<dbReference type="EMBL" id="KN880536">
    <property type="protein sequence ID" value="KIY67045.1"/>
    <property type="molecule type" value="Genomic_DNA"/>
</dbReference>
<evidence type="ECO:0000256" key="2">
    <source>
        <dbReference type="ARBA" id="ARBA00022737"/>
    </source>
</evidence>
<feature type="region of interest" description="Disordered" evidence="6">
    <location>
        <begin position="430"/>
        <end position="457"/>
    </location>
</feature>
<feature type="compositionally biased region" description="Basic residues" evidence="6">
    <location>
        <begin position="169"/>
        <end position="184"/>
    </location>
</feature>
<dbReference type="STRING" id="1314674.A0A0D7B9Y1"/>
<keyword evidence="2" id="KW-0677">Repeat</keyword>
<keyword evidence="1" id="KW-0479">Metal-binding</keyword>
<evidence type="ECO:0000256" key="4">
    <source>
        <dbReference type="ARBA" id="ARBA00022833"/>
    </source>
</evidence>
<evidence type="ECO:0000256" key="6">
    <source>
        <dbReference type="SAM" id="MobiDB-lite"/>
    </source>
</evidence>
<evidence type="ECO:0000313" key="8">
    <source>
        <dbReference type="EMBL" id="KIY67045.1"/>
    </source>
</evidence>
<gene>
    <name evidence="8" type="ORF">CYLTODRAFT_454805</name>
</gene>
<dbReference type="Proteomes" id="UP000054007">
    <property type="component" value="Unassembled WGS sequence"/>
</dbReference>
<dbReference type="SMART" id="SM00355">
    <property type="entry name" value="ZnF_C2H2"/>
    <property type="match status" value="2"/>
</dbReference>